<dbReference type="EC" id="3.1.-.-" evidence="9"/>
<comment type="function">
    <text evidence="9">Single strand-specific metallo-endoribonuclease involved in late-stage 70S ribosome quality control and in maturation of the 3' terminus of the 16S rRNA.</text>
</comment>
<dbReference type="SUPFAM" id="SSF55486">
    <property type="entry name" value="Metalloproteases ('zincins'), catalytic domain"/>
    <property type="match status" value="1"/>
</dbReference>
<evidence type="ECO:0000256" key="5">
    <source>
        <dbReference type="ARBA" id="ARBA00022723"/>
    </source>
</evidence>
<reference evidence="11" key="1">
    <citation type="journal article" date="2019" name="Int. J. Syst. Evol. Microbiol.">
        <title>The Global Catalogue of Microorganisms (GCM) 10K type strain sequencing project: providing services to taxonomists for standard genome sequencing and annotation.</title>
        <authorList>
            <consortium name="The Broad Institute Genomics Platform"/>
            <consortium name="The Broad Institute Genome Sequencing Center for Infectious Disease"/>
            <person name="Wu L."/>
            <person name="Ma J."/>
        </authorList>
    </citation>
    <scope>NUCLEOTIDE SEQUENCE [LARGE SCALE GENOMIC DNA]</scope>
    <source>
        <strain evidence="11">JCM 3106</strain>
    </source>
</reference>
<dbReference type="Gene3D" id="3.40.390.30">
    <property type="entry name" value="Metalloproteases ('zincins'), catalytic domain"/>
    <property type="match status" value="1"/>
</dbReference>
<dbReference type="PANTHER" id="PTHR46986:SF1">
    <property type="entry name" value="ENDORIBONUCLEASE YBEY, CHLOROPLASTIC"/>
    <property type="match status" value="1"/>
</dbReference>
<evidence type="ECO:0000313" key="11">
    <source>
        <dbReference type="Proteomes" id="UP001499930"/>
    </source>
</evidence>
<name>A0ABP6L858_9ACTN</name>
<dbReference type="EMBL" id="BAAAWD010000022">
    <property type="protein sequence ID" value="GAA3034480.1"/>
    <property type="molecule type" value="Genomic_DNA"/>
</dbReference>
<accession>A0ABP6L858</accession>
<dbReference type="Pfam" id="PF02130">
    <property type="entry name" value="YbeY"/>
    <property type="match status" value="1"/>
</dbReference>
<dbReference type="Proteomes" id="UP001499930">
    <property type="component" value="Unassembled WGS sequence"/>
</dbReference>
<evidence type="ECO:0000256" key="9">
    <source>
        <dbReference type="HAMAP-Rule" id="MF_00009"/>
    </source>
</evidence>
<evidence type="ECO:0000256" key="4">
    <source>
        <dbReference type="ARBA" id="ARBA00022722"/>
    </source>
</evidence>
<feature type="binding site" evidence="9">
    <location>
        <position position="133"/>
    </location>
    <ligand>
        <name>Zn(2+)</name>
        <dbReference type="ChEBI" id="CHEBI:29105"/>
        <note>catalytic</note>
    </ligand>
</feature>
<dbReference type="InterPro" id="IPR020549">
    <property type="entry name" value="YbeY_CS"/>
</dbReference>
<organism evidence="10 11">
    <name type="scientific">Streptosporangium longisporum</name>
    <dbReference type="NCBI Taxonomy" id="46187"/>
    <lineage>
        <taxon>Bacteria</taxon>
        <taxon>Bacillati</taxon>
        <taxon>Actinomycetota</taxon>
        <taxon>Actinomycetes</taxon>
        <taxon>Streptosporangiales</taxon>
        <taxon>Streptosporangiaceae</taxon>
        <taxon>Streptosporangium</taxon>
    </lineage>
</organism>
<gene>
    <name evidence="9 10" type="primary">ybeY</name>
    <name evidence="10" type="ORF">GCM10017559_72520</name>
</gene>
<keyword evidence="9" id="KW-0963">Cytoplasm</keyword>
<keyword evidence="8 9" id="KW-0862">Zinc</keyword>
<comment type="similarity">
    <text evidence="1 9">Belongs to the endoribonuclease YbeY family.</text>
</comment>
<evidence type="ECO:0000256" key="6">
    <source>
        <dbReference type="ARBA" id="ARBA00022759"/>
    </source>
</evidence>
<keyword evidence="3 9" id="KW-0698">rRNA processing</keyword>
<comment type="cofactor">
    <cofactor evidence="9">
        <name>Zn(2+)</name>
        <dbReference type="ChEBI" id="CHEBI:29105"/>
    </cofactor>
    <text evidence="9">Binds 1 zinc ion.</text>
</comment>
<evidence type="ECO:0000256" key="1">
    <source>
        <dbReference type="ARBA" id="ARBA00010875"/>
    </source>
</evidence>
<dbReference type="InterPro" id="IPR023091">
    <property type="entry name" value="MetalPrtase_cat_dom_sf_prd"/>
</dbReference>
<proteinExistence type="inferred from homology"/>
<keyword evidence="2 9" id="KW-0690">Ribosome biogenesis</keyword>
<sequence length="160" mass="17248">MSVEVNNESGVEIDEGGVVSLAGYVLERMGINPLAELSILVVDEEAMSVLHEQWMGEPGPTDVLAFPMDELRPGPGAGARQEGDAPTDPALLGDVVLCPQVAAKQAAEAGHGTEAELELLCTHGILHLLGYDHAEPEEHKEMFSLQGELLESWREVRTQR</sequence>
<keyword evidence="11" id="KW-1185">Reference proteome</keyword>
<evidence type="ECO:0000256" key="8">
    <source>
        <dbReference type="ARBA" id="ARBA00022833"/>
    </source>
</evidence>
<evidence type="ECO:0000313" key="10">
    <source>
        <dbReference type="EMBL" id="GAA3034480.1"/>
    </source>
</evidence>
<protein>
    <recommendedName>
        <fullName evidence="9">Endoribonuclease YbeY</fullName>
        <ecNumber evidence="9">3.1.-.-</ecNumber>
    </recommendedName>
</protein>
<comment type="caution">
    <text evidence="10">The sequence shown here is derived from an EMBL/GenBank/DDBJ whole genome shotgun (WGS) entry which is preliminary data.</text>
</comment>
<dbReference type="InterPro" id="IPR002036">
    <property type="entry name" value="YbeY"/>
</dbReference>
<dbReference type="PANTHER" id="PTHR46986">
    <property type="entry name" value="ENDORIBONUCLEASE YBEY, CHLOROPLASTIC"/>
    <property type="match status" value="1"/>
</dbReference>
<feature type="binding site" evidence="9">
    <location>
        <position position="123"/>
    </location>
    <ligand>
        <name>Zn(2+)</name>
        <dbReference type="ChEBI" id="CHEBI:29105"/>
        <note>catalytic</note>
    </ligand>
</feature>
<dbReference type="HAMAP" id="MF_00009">
    <property type="entry name" value="Endoribonucl_YbeY"/>
    <property type="match status" value="1"/>
</dbReference>
<keyword evidence="5 9" id="KW-0479">Metal-binding</keyword>
<dbReference type="PROSITE" id="PS01306">
    <property type="entry name" value="UPF0054"/>
    <property type="match status" value="1"/>
</dbReference>
<dbReference type="RefSeq" id="WP_344904893.1">
    <property type="nucleotide sequence ID" value="NZ_BAAAWD010000022.1"/>
</dbReference>
<evidence type="ECO:0000256" key="3">
    <source>
        <dbReference type="ARBA" id="ARBA00022552"/>
    </source>
</evidence>
<evidence type="ECO:0000256" key="2">
    <source>
        <dbReference type="ARBA" id="ARBA00022517"/>
    </source>
</evidence>
<keyword evidence="7 9" id="KW-0378">Hydrolase</keyword>
<evidence type="ECO:0000256" key="7">
    <source>
        <dbReference type="ARBA" id="ARBA00022801"/>
    </source>
</evidence>
<keyword evidence="6 9" id="KW-0255">Endonuclease</keyword>
<keyword evidence="4 9" id="KW-0540">Nuclease</keyword>
<feature type="binding site" evidence="9">
    <location>
        <position position="127"/>
    </location>
    <ligand>
        <name>Zn(2+)</name>
        <dbReference type="ChEBI" id="CHEBI:29105"/>
        <note>catalytic</note>
    </ligand>
</feature>
<comment type="subcellular location">
    <subcellularLocation>
        <location evidence="9">Cytoplasm</location>
    </subcellularLocation>
</comment>
<dbReference type="NCBIfam" id="TIGR00043">
    <property type="entry name" value="rRNA maturation RNase YbeY"/>
    <property type="match status" value="1"/>
</dbReference>